<dbReference type="InterPro" id="IPR047122">
    <property type="entry name" value="Trans-enoyl_RdTase-like"/>
</dbReference>
<evidence type="ECO:0000313" key="9">
    <source>
        <dbReference type="EMBL" id="TDZ21599.1"/>
    </source>
</evidence>
<dbReference type="AlphaFoldDB" id="A0A484FT29"/>
<dbReference type="CDD" id="cd07990">
    <property type="entry name" value="LPLAT_LCLAT1-like"/>
    <property type="match status" value="1"/>
</dbReference>
<comment type="similarity">
    <text evidence="1">Belongs to the zinc-containing alcohol dehydrogenase family.</text>
</comment>
<dbReference type="Pfam" id="PF00107">
    <property type="entry name" value="ADH_zinc_N"/>
    <property type="match status" value="1"/>
</dbReference>
<keyword evidence="5 9" id="KW-0012">Acyltransferase</keyword>
<keyword evidence="6" id="KW-0472">Membrane</keyword>
<keyword evidence="10" id="KW-1185">Reference proteome</keyword>
<dbReference type="Pfam" id="PF16076">
    <property type="entry name" value="Acyltransf_C"/>
    <property type="match status" value="1"/>
</dbReference>
<dbReference type="InterPro" id="IPR013154">
    <property type="entry name" value="ADH-like_N"/>
</dbReference>
<dbReference type="Pfam" id="PF01553">
    <property type="entry name" value="Acyltransferase"/>
    <property type="match status" value="1"/>
</dbReference>
<dbReference type="Gene3D" id="3.90.180.10">
    <property type="entry name" value="Medium-chain alcohol dehydrogenases, catalytic domain"/>
    <property type="match status" value="1"/>
</dbReference>
<sequence length="823" mass="91450">MSTKTNKAAWLTEAKAYPFAIADAPFPSAGPDEVVIRNVATALNPAEWKIQTLGLIVTKYPTILGSDAAGYIEEVGKDVTHLVKGQRVIGYCTGLGLQNHEFGTFQLYSKVTANLVAPIPDDISFERASVLPLGIATAAVGLYKPQHLGLPLPSLKPKKTGRAVLVWGGSSSVGGTAVQLAVASGFRVIATASERNFDKVKALGAEVVVDYHSARVVEVAIEASRGEELAGVYDAISTPQSLKPIGAILDVVGPTRVVTVLPNEGNFGKNVLLSFETAFTITEDPEEVGNPIWRDFVPGALENGQLKPKPDPEVVGQGCRPLQRPSTHGLLVRTPLPQALPRLSLFSCPTHLPVARDTKTTLRQTLRTPPTNFHLRTTSIAFVLTSTSTVFEPQPTPSERDPIPLRNINSIPCDMAIDVHKKKTDEVPAPAGNAGLVRKPSDSHPAGRRKHNWFISVIRGVLFAIYFASCTASIFISQVIGGWLYWVNRDIYYAYMALTKQSFAITTTAMTHLWGPTTIRMSGDASVAGQIQQGPNGMVEFKFPERLVLIANHQIYTDWLYLWWVAYANNPGMHGHFYIILKESLKYIPLVGWGMMFYGFIFMSRKMSTDQPRLAHRLRKLKKQHTGPDGKQFLEAMWLLLFPEGTNLSGNGRRKSAAWAEKTGIKDPEHVLLPRSTGMFFCLKELQGTLEYVYDCTVAYEGVPRGKFGEQYFTLSSTYFQGRPPKSVNFHWRRFRVADMPLHDQKEFDAWVRERWYEKDAFMEEYVSTGRFPPSKDLKGGYIETQVRLNRWMELTQVFVVTGSVGLIARMIFNSLHNQFASL</sequence>
<comment type="caution">
    <text evidence="9">The sequence shown here is derived from an EMBL/GenBank/DDBJ whole genome shotgun (WGS) entry which is preliminary data.</text>
</comment>
<feature type="domain" description="Enoyl reductase (ER)" evidence="8">
    <location>
        <begin position="15"/>
        <end position="272"/>
    </location>
</feature>
<feature type="transmembrane region" description="Helical" evidence="6">
    <location>
        <begin position="457"/>
        <end position="486"/>
    </location>
</feature>
<dbReference type="GO" id="GO:0016651">
    <property type="term" value="F:oxidoreductase activity, acting on NAD(P)H"/>
    <property type="evidence" value="ECO:0007669"/>
    <property type="project" value="InterPro"/>
</dbReference>
<dbReference type="InterPro" id="IPR036291">
    <property type="entry name" value="NAD(P)-bd_dom_sf"/>
</dbReference>
<dbReference type="PANTHER" id="PTHR10983:SF16">
    <property type="entry name" value="LYSOCARDIOLIPIN ACYLTRANSFERASE 1"/>
    <property type="match status" value="1"/>
</dbReference>
<reference evidence="10" key="2">
    <citation type="journal article" date="2019" name="Mol. Plant Microbe Interact.">
        <title>Genome sequence resources for four phytopathogenic fungi from the Colletotrichum orbiculare species complex.</title>
        <authorList>
            <person name="Gan P."/>
            <person name="Tsushima A."/>
            <person name="Narusaka M."/>
            <person name="Narusaka Y."/>
            <person name="Takano Y."/>
            <person name="Kubo Y."/>
            <person name="Shirasu K."/>
        </authorList>
    </citation>
    <scope>GENOME REANNOTATION</scope>
    <source>
        <strain evidence="10">104-T / ATCC 96160 / CBS 514.97 / LARS 414 / MAFF 240422</strain>
    </source>
</reference>
<dbReference type="CDD" id="cd08249">
    <property type="entry name" value="enoyl_reductase_like"/>
    <property type="match status" value="1"/>
</dbReference>
<dbReference type="SUPFAM" id="SSF50129">
    <property type="entry name" value="GroES-like"/>
    <property type="match status" value="1"/>
</dbReference>
<accession>A0A484FT29</accession>
<gene>
    <name evidence="9" type="ORF">Cob_v005452</name>
</gene>
<evidence type="ECO:0000259" key="8">
    <source>
        <dbReference type="SMART" id="SM00829"/>
    </source>
</evidence>
<evidence type="ECO:0000256" key="6">
    <source>
        <dbReference type="SAM" id="Phobius"/>
    </source>
</evidence>
<evidence type="ECO:0000256" key="3">
    <source>
        <dbReference type="ARBA" id="ARBA00022679"/>
    </source>
</evidence>
<dbReference type="SMART" id="SM00563">
    <property type="entry name" value="PlsC"/>
    <property type="match status" value="1"/>
</dbReference>
<dbReference type="Proteomes" id="UP000014480">
    <property type="component" value="Unassembled WGS sequence"/>
</dbReference>
<keyword evidence="6" id="KW-1133">Transmembrane helix</keyword>
<dbReference type="GO" id="GO:0005783">
    <property type="term" value="C:endoplasmic reticulum"/>
    <property type="evidence" value="ECO:0007669"/>
    <property type="project" value="TreeGrafter"/>
</dbReference>
<dbReference type="Gene3D" id="3.40.50.720">
    <property type="entry name" value="NAD(P)-binding Rossmann-like Domain"/>
    <property type="match status" value="1"/>
</dbReference>
<feature type="domain" description="Phospholipid/glycerol acyltransferase" evidence="7">
    <location>
        <begin position="547"/>
        <end position="680"/>
    </location>
</feature>
<dbReference type="InterPro" id="IPR011032">
    <property type="entry name" value="GroES-like_sf"/>
</dbReference>
<evidence type="ECO:0000256" key="1">
    <source>
        <dbReference type="ARBA" id="ARBA00008072"/>
    </source>
</evidence>
<protein>
    <submittedName>
        <fullName evidence="9">Acyltransferase</fullName>
    </submittedName>
</protein>
<dbReference type="Pfam" id="PF08240">
    <property type="entry name" value="ADH_N"/>
    <property type="match status" value="1"/>
</dbReference>
<comment type="similarity">
    <text evidence="2">Belongs to the 1-acyl-sn-glycerol-3-phosphate acyltransferase family.</text>
</comment>
<keyword evidence="6" id="KW-0812">Transmembrane</keyword>
<dbReference type="InterPro" id="IPR013149">
    <property type="entry name" value="ADH-like_C"/>
</dbReference>
<dbReference type="PANTHER" id="PTHR10983">
    <property type="entry name" value="1-ACYLGLYCEROL-3-PHOSPHATE ACYLTRANSFERASE-RELATED"/>
    <property type="match status" value="1"/>
</dbReference>
<evidence type="ECO:0000256" key="2">
    <source>
        <dbReference type="ARBA" id="ARBA00008655"/>
    </source>
</evidence>
<reference evidence="10" key="1">
    <citation type="journal article" date="2013" name="New Phytol.">
        <title>Comparative genomic and transcriptomic analyses reveal the hemibiotrophic stage shift of Colletotrichum fungi.</title>
        <authorList>
            <person name="Gan P."/>
            <person name="Ikeda K."/>
            <person name="Irieda H."/>
            <person name="Narusaka M."/>
            <person name="O'Connell R.J."/>
            <person name="Narusaka Y."/>
            <person name="Takano Y."/>
            <person name="Kubo Y."/>
            <person name="Shirasu K."/>
        </authorList>
    </citation>
    <scope>NUCLEOTIDE SEQUENCE [LARGE SCALE GENOMIC DNA]</scope>
    <source>
        <strain evidence="10">104-T / ATCC 96160 / CBS 514.97 / LARS 414 / MAFF 240422</strain>
    </source>
</reference>
<evidence type="ECO:0000259" key="7">
    <source>
        <dbReference type="SMART" id="SM00563"/>
    </source>
</evidence>
<keyword evidence="4" id="KW-0560">Oxidoreductase</keyword>
<dbReference type="STRING" id="1213857.A0A484FT29"/>
<dbReference type="InterPro" id="IPR002123">
    <property type="entry name" value="Plipid/glycerol_acylTrfase"/>
</dbReference>
<dbReference type="GO" id="GO:0036149">
    <property type="term" value="P:phosphatidylinositol acyl-chain remodeling"/>
    <property type="evidence" value="ECO:0007669"/>
    <property type="project" value="TreeGrafter"/>
</dbReference>
<proteinExistence type="inferred from homology"/>
<dbReference type="InterPro" id="IPR032098">
    <property type="entry name" value="Acyltransf_C"/>
</dbReference>
<evidence type="ECO:0000256" key="4">
    <source>
        <dbReference type="ARBA" id="ARBA00023002"/>
    </source>
</evidence>
<dbReference type="OrthoDB" id="189226at2759"/>
<evidence type="ECO:0000313" key="10">
    <source>
        <dbReference type="Proteomes" id="UP000014480"/>
    </source>
</evidence>
<keyword evidence="3" id="KW-0808">Transferase</keyword>
<evidence type="ECO:0000256" key="5">
    <source>
        <dbReference type="ARBA" id="ARBA00023315"/>
    </source>
</evidence>
<name>A0A484FT29_COLOR</name>
<organism evidence="9 10">
    <name type="scientific">Colletotrichum orbiculare (strain 104-T / ATCC 96160 / CBS 514.97 / LARS 414 / MAFF 240422)</name>
    <name type="common">Cucumber anthracnose fungus</name>
    <name type="synonym">Colletotrichum lagenarium</name>
    <dbReference type="NCBI Taxonomy" id="1213857"/>
    <lineage>
        <taxon>Eukaryota</taxon>
        <taxon>Fungi</taxon>
        <taxon>Dikarya</taxon>
        <taxon>Ascomycota</taxon>
        <taxon>Pezizomycotina</taxon>
        <taxon>Sordariomycetes</taxon>
        <taxon>Hypocreomycetidae</taxon>
        <taxon>Glomerellales</taxon>
        <taxon>Glomerellaceae</taxon>
        <taxon>Colletotrichum</taxon>
        <taxon>Colletotrichum orbiculare species complex</taxon>
    </lineage>
</organism>
<dbReference type="SUPFAM" id="SSF69593">
    <property type="entry name" value="Glycerol-3-phosphate (1)-acyltransferase"/>
    <property type="match status" value="1"/>
</dbReference>
<dbReference type="EMBL" id="AMCV02000014">
    <property type="protein sequence ID" value="TDZ21599.1"/>
    <property type="molecule type" value="Genomic_DNA"/>
</dbReference>
<dbReference type="InterPro" id="IPR020843">
    <property type="entry name" value="ER"/>
</dbReference>
<dbReference type="SUPFAM" id="SSF51735">
    <property type="entry name" value="NAD(P)-binding Rossmann-fold domains"/>
    <property type="match status" value="1"/>
</dbReference>
<feature type="transmembrane region" description="Helical" evidence="6">
    <location>
        <begin position="587"/>
        <end position="604"/>
    </location>
</feature>
<dbReference type="SMART" id="SM00829">
    <property type="entry name" value="PKS_ER"/>
    <property type="match status" value="1"/>
</dbReference>
<dbReference type="GO" id="GO:0016746">
    <property type="term" value="F:acyltransferase activity"/>
    <property type="evidence" value="ECO:0007669"/>
    <property type="project" value="UniProtKB-KW"/>
</dbReference>